<sequence length="1342" mass="153304">MESNTNMKMILLNGSNYHLWKGKMKDLLFVKKLHLPVFSSAKPNSKSGEEWEFEHLQVCGFIRQYVEDNIYNHIANETHAKTLWEKLESLYASKSGNNKLFLLNSFISLKYKEGTSISDHLSEFQGLLDQMSGMGIKFEDELLGLFLLLSLPESWETFRVSITSSAPKGVVSLETAKGGILNEEMRRKAQGTSSQSEVLVTENRGRSQKKEPKGGRENSRSKSKGRYKNMECNYCHKSGHIQKYCYQWRKDNKGKKGKQKQRDHEDHDDDRVTTAINDDLVILRDHESINLVSDESMWIVDSGATLHVTPRKEFFTSYTSGDFGGLKMGNDGVAKVIGVGDICLQTNMGMQLLLRDVKHAPDIRFNLISVHMLDDCGYDNHFGSGKWKLSKGNLVVAKGEKTSKLYWTKALVARDSVNVIDMKASLWHRRLSHISEKGLNVLAKKDVLPGLKNADLEKCSHCMTGKQTRVSFKKHPPSRKSELLQLVHSDVCGPLKVKSFSGALYFVTFIDDCSRKLWVYAIKTKDQVLEKFKEFHALVERQSGKKLKCVRSDNGGEYCGPFDVYCKQQGIAHEKTPPKTPQLNGLAERMNRTLVERVRCMLSEAKLPQHYWGEALYTAVHVINLTPTVVLNSEVPDKIWFGKNVKYDHLRVFGCKAFVHVPKDERSKLDAKSKQCIFIGYGQDEFGYKLYDPIGNKLIRSRDVVFMEDQTIEDIDKVEKTTPEKDVSLSNIDPVRLPVHNLDTIGGDVQNGEPHDYVDDQQLGEEVYIPADNDEENDMSQDENLGEAPESSQVQLRRSNRQRQPSTRYNSDEYVTLTDEGEPEYFQEAMESDENQKWLDAMNDEMKSLHDNHTYDLVKLPKGKRALENRWIYRVKHESNSESPRYKARLVVKGFRQRKGVDFNEIFSPVVKMSSIRTVLGLAATLDLEVEQMDVKTAFLHGDLEEEIYMKQPDGFQVKGKEDYVCRLRKSLYGLKQAPRQWYKKFESVMSEQGYKKTTSDHCVFVRKFSNDDFIILLLYVDDMLIVGKNISNIDRLKKQLGESFAMKDMGEAKQILGIRITRDRKEKKLWMSQEHYIKRVLQRFQMENSKAVSTPLATHFKLSSKQSPSNEDETFDMKRVPYASAVGSLMYAMVCTRPDIAHAVGTVSRFLSNPGREHWNAVKWVLRYLRGTTCMRLCFGGDKPTLEGYSDSDMAGDIDSRKSTSGYMIKFAGGAVAWQSRLQKCVALSTTEAEFIAITEACKELLWLKKFLQELGFVQDKYVLFVDSQSAIHLGKNPTFHNRSKHIDVRYHWIRDVLDAKLLELVKVHTDDNGSDMMTKTLPRGKFEACCDIAGLAISST</sequence>
<comment type="caution">
    <text evidence="1">The sequence shown here is derived from an EMBL/GenBank/DDBJ whole genome shotgun (WGS) entry which is preliminary data.</text>
</comment>
<proteinExistence type="predicted"/>
<name>A0ACB0IBM4_TRIPR</name>
<dbReference type="EMBL" id="CASHSV030000001">
    <property type="protein sequence ID" value="CAJ2629415.1"/>
    <property type="molecule type" value="Genomic_DNA"/>
</dbReference>
<accession>A0ACB0IBM4</accession>
<reference evidence="1" key="1">
    <citation type="submission" date="2023-10" db="EMBL/GenBank/DDBJ databases">
        <authorList>
            <person name="Rodriguez Cubillos JULIANA M."/>
            <person name="De Vega J."/>
        </authorList>
    </citation>
    <scope>NUCLEOTIDE SEQUENCE</scope>
</reference>
<organism evidence="1 2">
    <name type="scientific">Trifolium pratense</name>
    <name type="common">Red clover</name>
    <dbReference type="NCBI Taxonomy" id="57577"/>
    <lineage>
        <taxon>Eukaryota</taxon>
        <taxon>Viridiplantae</taxon>
        <taxon>Streptophyta</taxon>
        <taxon>Embryophyta</taxon>
        <taxon>Tracheophyta</taxon>
        <taxon>Spermatophyta</taxon>
        <taxon>Magnoliopsida</taxon>
        <taxon>eudicotyledons</taxon>
        <taxon>Gunneridae</taxon>
        <taxon>Pentapetalae</taxon>
        <taxon>rosids</taxon>
        <taxon>fabids</taxon>
        <taxon>Fabales</taxon>
        <taxon>Fabaceae</taxon>
        <taxon>Papilionoideae</taxon>
        <taxon>50 kb inversion clade</taxon>
        <taxon>NPAAA clade</taxon>
        <taxon>Hologalegina</taxon>
        <taxon>IRL clade</taxon>
        <taxon>Trifolieae</taxon>
        <taxon>Trifolium</taxon>
    </lineage>
</organism>
<dbReference type="Proteomes" id="UP001177021">
    <property type="component" value="Unassembled WGS sequence"/>
</dbReference>
<keyword evidence="2" id="KW-1185">Reference proteome</keyword>
<protein>
    <submittedName>
        <fullName evidence="1">Uncharacterized protein</fullName>
    </submittedName>
</protein>
<gene>
    <name evidence="1" type="ORF">MILVUS5_LOCUS1404</name>
</gene>
<evidence type="ECO:0000313" key="2">
    <source>
        <dbReference type="Proteomes" id="UP001177021"/>
    </source>
</evidence>
<evidence type="ECO:0000313" key="1">
    <source>
        <dbReference type="EMBL" id="CAJ2629415.1"/>
    </source>
</evidence>